<evidence type="ECO:0000313" key="2">
    <source>
        <dbReference type="EMBL" id="PQO32750.1"/>
    </source>
</evidence>
<feature type="transmembrane region" description="Helical" evidence="1">
    <location>
        <begin position="258"/>
        <end position="279"/>
    </location>
</feature>
<feature type="transmembrane region" description="Helical" evidence="1">
    <location>
        <begin position="516"/>
        <end position="533"/>
    </location>
</feature>
<keyword evidence="1" id="KW-1133">Transmembrane helix</keyword>
<evidence type="ECO:0000256" key="1">
    <source>
        <dbReference type="SAM" id="Phobius"/>
    </source>
</evidence>
<name>A0A2S8FL46_9BACT</name>
<keyword evidence="1" id="KW-0472">Membrane</keyword>
<gene>
    <name evidence="2" type="ORF">C5Y83_21405</name>
</gene>
<dbReference type="Proteomes" id="UP000238322">
    <property type="component" value="Unassembled WGS sequence"/>
</dbReference>
<protein>
    <submittedName>
        <fullName evidence="2">Uncharacterized protein</fullName>
    </submittedName>
</protein>
<feature type="transmembrane region" description="Helical" evidence="1">
    <location>
        <begin position="161"/>
        <end position="184"/>
    </location>
</feature>
<feature type="transmembrane region" description="Helical" evidence="1">
    <location>
        <begin position="129"/>
        <end position="149"/>
    </location>
</feature>
<comment type="caution">
    <text evidence="2">The sequence shown here is derived from an EMBL/GenBank/DDBJ whole genome shotgun (WGS) entry which is preliminary data.</text>
</comment>
<feature type="transmembrane region" description="Helical" evidence="1">
    <location>
        <begin position="76"/>
        <end position="96"/>
    </location>
</feature>
<keyword evidence="1" id="KW-0812">Transmembrane</keyword>
<feature type="transmembrane region" description="Helical" evidence="1">
    <location>
        <begin position="47"/>
        <end position="70"/>
    </location>
</feature>
<sequence>MKETMNQFLEAQGIDPRQYIALVKAFLTSDMRGLHYTKATGTQAKHVISPLFFVVGQCLTLSAIASLVLFMRVEVFFFSFVNLSLGMIVIATTVLVEFQEVVLNPRDLEILGPRPIAPRTYAAARFTNMLFYVVLMFLALTIQPAIVGMGLRDTGLGYGPAYLVAAFTGSSATVCLVILSLAAIGNSETLEGWKTIFAWTQIVLILVAGYGAQMMFRDKLSRFELWGAFPPDWIVYLPSTWLARFVEQASVAPTQATFLIGGLLLLFSAICLCATVAVVGRLYKTMQPLTVTIRNRPMGEAHIGGLAFGLGHRLSKGPEERAGFWLCGRLLWRDGNLRMRSLLPFSMPLAVTVLGIFTHQFANPMREHDPALVTLPILAVYLIGLGVPHMIYNLTFNEDHHAAWLLRCAPMMRPVGLGLGVCKAVMLWVITPTCICLAGVAAWVWQDPWAALLHAVLAWTFAWGMALAALWLAVPDLPFSCPPDRGGSSGPVMVTVALSCVAMSFGALHYLFASEIWFWVVAFAVMIAATIPLRQKARNRFQRLVGGTL</sequence>
<feature type="transmembrane region" description="Helical" evidence="1">
    <location>
        <begin position="373"/>
        <end position="394"/>
    </location>
</feature>
<evidence type="ECO:0000313" key="3">
    <source>
        <dbReference type="Proteomes" id="UP000238322"/>
    </source>
</evidence>
<feature type="transmembrane region" description="Helical" evidence="1">
    <location>
        <begin position="451"/>
        <end position="472"/>
    </location>
</feature>
<proteinExistence type="predicted"/>
<reference evidence="2 3" key="1">
    <citation type="submission" date="2018-02" db="EMBL/GenBank/DDBJ databases">
        <title>Comparative genomes isolates from brazilian mangrove.</title>
        <authorList>
            <person name="Araujo J.E."/>
            <person name="Taketani R.G."/>
            <person name="Silva M.C.P."/>
            <person name="Loureco M.V."/>
            <person name="Andreote F.D."/>
        </authorList>
    </citation>
    <scope>NUCLEOTIDE SEQUENCE [LARGE SCALE GENOMIC DNA]</scope>
    <source>
        <strain evidence="2 3">Hex-1 MGV</strain>
    </source>
</reference>
<feature type="transmembrane region" description="Helical" evidence="1">
    <location>
        <begin position="342"/>
        <end position="361"/>
    </location>
</feature>
<dbReference type="AlphaFoldDB" id="A0A2S8FL46"/>
<dbReference type="EMBL" id="PUHY01000012">
    <property type="protein sequence ID" value="PQO32750.1"/>
    <property type="molecule type" value="Genomic_DNA"/>
</dbReference>
<feature type="transmembrane region" description="Helical" evidence="1">
    <location>
        <begin position="415"/>
        <end position="445"/>
    </location>
</feature>
<feature type="transmembrane region" description="Helical" evidence="1">
    <location>
        <begin position="196"/>
        <end position="216"/>
    </location>
</feature>
<organism evidence="2 3">
    <name type="scientific">Blastopirellula marina</name>
    <dbReference type="NCBI Taxonomy" id="124"/>
    <lineage>
        <taxon>Bacteria</taxon>
        <taxon>Pseudomonadati</taxon>
        <taxon>Planctomycetota</taxon>
        <taxon>Planctomycetia</taxon>
        <taxon>Pirellulales</taxon>
        <taxon>Pirellulaceae</taxon>
        <taxon>Blastopirellula</taxon>
    </lineage>
</organism>
<feature type="transmembrane region" description="Helical" evidence="1">
    <location>
        <begin position="492"/>
        <end position="510"/>
    </location>
</feature>
<accession>A0A2S8FL46</accession>